<evidence type="ECO:0000259" key="12">
    <source>
        <dbReference type="PROSITE" id="PS50106"/>
    </source>
</evidence>
<dbReference type="SUPFAM" id="SSF54236">
    <property type="entry name" value="Ubiquitin-like"/>
    <property type="match status" value="1"/>
</dbReference>
<dbReference type="CDD" id="cd06695">
    <property type="entry name" value="PDZ3_PTPN13_FRMPD2-like"/>
    <property type="match status" value="1"/>
</dbReference>
<evidence type="ECO:0000313" key="15">
    <source>
        <dbReference type="RefSeq" id="XP_020852673.1"/>
    </source>
</evidence>
<dbReference type="GO" id="GO:0005634">
    <property type="term" value="C:nucleus"/>
    <property type="evidence" value="ECO:0007669"/>
    <property type="project" value="UniProtKB-SubCell"/>
</dbReference>
<dbReference type="InterPro" id="IPR018980">
    <property type="entry name" value="FERM_PH-like_C"/>
</dbReference>
<dbReference type="SMART" id="SM01196">
    <property type="entry name" value="FERM_C"/>
    <property type="match status" value="1"/>
</dbReference>
<feature type="region of interest" description="Disordered" evidence="8">
    <location>
        <begin position="911"/>
        <end position="942"/>
    </location>
</feature>
<dbReference type="GO" id="GO:0005856">
    <property type="term" value="C:cytoskeleton"/>
    <property type="evidence" value="ECO:0007669"/>
    <property type="project" value="UniProtKB-SubCell"/>
</dbReference>
<evidence type="ECO:0000259" key="10">
    <source>
        <dbReference type="PROSITE" id="PS50056"/>
    </source>
</evidence>
<evidence type="ECO:0000256" key="6">
    <source>
        <dbReference type="ARBA" id="ARBA00023212"/>
    </source>
</evidence>
<name>A0A6P5L3L7_PHACI</name>
<feature type="compositionally biased region" description="Polar residues" evidence="8">
    <location>
        <begin position="1744"/>
        <end position="1765"/>
    </location>
</feature>
<organism evidence="14 15">
    <name type="scientific">Phascolarctos cinereus</name>
    <name type="common">Koala</name>
    <dbReference type="NCBI Taxonomy" id="38626"/>
    <lineage>
        <taxon>Eukaryota</taxon>
        <taxon>Metazoa</taxon>
        <taxon>Chordata</taxon>
        <taxon>Craniata</taxon>
        <taxon>Vertebrata</taxon>
        <taxon>Euteleostomi</taxon>
        <taxon>Mammalia</taxon>
        <taxon>Metatheria</taxon>
        <taxon>Diprotodontia</taxon>
        <taxon>Phascolarctidae</taxon>
        <taxon>Phascolarctos</taxon>
    </lineage>
</organism>
<dbReference type="Pfam" id="PF00373">
    <property type="entry name" value="FERM_M"/>
    <property type="match status" value="1"/>
</dbReference>
<reference evidence="15" key="1">
    <citation type="submission" date="2025-08" db="UniProtKB">
        <authorList>
            <consortium name="RefSeq"/>
        </authorList>
    </citation>
    <scope>IDENTIFICATION</scope>
    <source>
        <tissue evidence="15">Spleen</tissue>
    </source>
</reference>
<feature type="region of interest" description="Disordered" evidence="8">
    <location>
        <begin position="1744"/>
        <end position="1768"/>
    </location>
</feature>
<dbReference type="Gene3D" id="3.90.190.10">
    <property type="entry name" value="Protein tyrosine phosphatase superfamily"/>
    <property type="match status" value="1"/>
</dbReference>
<accession>A0A6P5L3L7</accession>
<feature type="domain" description="Tyrosine-protein phosphatase" evidence="9">
    <location>
        <begin position="1815"/>
        <end position="2067"/>
    </location>
</feature>
<dbReference type="CTD" id="143162"/>
<feature type="domain" description="PDZ" evidence="12">
    <location>
        <begin position="1081"/>
        <end position="1169"/>
    </location>
</feature>
<dbReference type="Gene3D" id="2.30.42.10">
    <property type="match status" value="5"/>
</dbReference>
<dbReference type="SMART" id="SM00194">
    <property type="entry name" value="PTPc"/>
    <property type="match status" value="1"/>
</dbReference>
<feature type="compositionally biased region" description="Acidic residues" evidence="8">
    <location>
        <begin position="1235"/>
        <end position="1246"/>
    </location>
</feature>
<keyword evidence="4" id="KW-0963">Cytoplasm</keyword>
<dbReference type="PROSITE" id="PS50056">
    <property type="entry name" value="TYR_PHOSPHATASE_2"/>
    <property type="match status" value="1"/>
</dbReference>
<protein>
    <submittedName>
        <fullName evidence="15">FERM and PDZ domain-containing protein 2 isoform X1</fullName>
    </submittedName>
</protein>
<feature type="domain" description="FERM" evidence="11">
    <location>
        <begin position="334"/>
        <end position="634"/>
    </location>
</feature>
<dbReference type="Pfam" id="PF00595">
    <property type="entry name" value="PDZ"/>
    <property type="match status" value="5"/>
</dbReference>
<feature type="compositionally biased region" description="Polar residues" evidence="8">
    <location>
        <begin position="882"/>
        <end position="897"/>
    </location>
</feature>
<evidence type="ECO:0000256" key="2">
    <source>
        <dbReference type="ARBA" id="ARBA00004245"/>
    </source>
</evidence>
<dbReference type="Gene3D" id="1.20.80.10">
    <property type="match status" value="1"/>
</dbReference>
<keyword evidence="5" id="KW-0677">Repeat</keyword>
<dbReference type="CDD" id="cd06792">
    <property type="entry name" value="PDZ2-PTPN13_FRMPD2-like"/>
    <property type="match status" value="1"/>
</dbReference>
<evidence type="ECO:0000256" key="1">
    <source>
        <dbReference type="ARBA" id="ARBA00004123"/>
    </source>
</evidence>
<dbReference type="InterPro" id="IPR035963">
    <property type="entry name" value="FERM_2"/>
</dbReference>
<feature type="region of interest" description="Disordered" evidence="8">
    <location>
        <begin position="857"/>
        <end position="897"/>
    </location>
</feature>
<keyword evidence="7" id="KW-0539">Nucleus</keyword>
<dbReference type="InterPro" id="IPR000387">
    <property type="entry name" value="Tyr_Pase_dom"/>
</dbReference>
<dbReference type="InterPro" id="IPR029021">
    <property type="entry name" value="Prot-tyrosine_phosphatase-like"/>
</dbReference>
<dbReference type="PANTHER" id="PTHR46900:SF4">
    <property type="entry name" value="FERM AND PDZ DOMAIN CONTAINING 2"/>
    <property type="match status" value="1"/>
</dbReference>
<feature type="domain" description="PDZ" evidence="12">
    <location>
        <begin position="766"/>
        <end position="852"/>
    </location>
</feature>
<dbReference type="Gene3D" id="1.10.510.10">
    <property type="entry name" value="Transferase(Phosphotransferase) domain 1"/>
    <property type="match status" value="1"/>
</dbReference>
<dbReference type="Pfam" id="PF09380">
    <property type="entry name" value="FERM_C"/>
    <property type="match status" value="1"/>
</dbReference>
<evidence type="ECO:0000256" key="8">
    <source>
        <dbReference type="SAM" id="MobiDB-lite"/>
    </source>
</evidence>
<keyword evidence="14" id="KW-1185">Reference proteome</keyword>
<dbReference type="InterPro" id="IPR000299">
    <property type="entry name" value="FERM_domain"/>
</dbReference>
<dbReference type="InterPro" id="IPR052074">
    <property type="entry name" value="NonRcpt_TyrProt_Phosphatase"/>
</dbReference>
<feature type="compositionally biased region" description="Basic and acidic residues" evidence="8">
    <location>
        <begin position="857"/>
        <end position="873"/>
    </location>
</feature>
<dbReference type="SMART" id="SM00295">
    <property type="entry name" value="B41"/>
    <property type="match status" value="1"/>
</dbReference>
<evidence type="ECO:0000259" key="13">
    <source>
        <dbReference type="PROSITE" id="PS51377"/>
    </source>
</evidence>
<dbReference type="PROSITE" id="PS51377">
    <property type="entry name" value="KIND"/>
    <property type="match status" value="1"/>
</dbReference>
<feature type="region of interest" description="Disordered" evidence="8">
    <location>
        <begin position="1195"/>
        <end position="1246"/>
    </location>
</feature>
<dbReference type="InterPro" id="IPR001478">
    <property type="entry name" value="PDZ"/>
</dbReference>
<comment type="subcellular location">
    <subcellularLocation>
        <location evidence="2">Cytoplasm</location>
        <location evidence="2">Cytoskeleton</location>
    </subcellularLocation>
    <subcellularLocation>
        <location evidence="1">Nucleus</location>
    </subcellularLocation>
</comment>
<dbReference type="SMART" id="SM00228">
    <property type="entry name" value="PDZ"/>
    <property type="match status" value="5"/>
</dbReference>
<gene>
    <name evidence="15" type="primary">FRMPD2</name>
</gene>
<sequence length="2080" mass="232965">MNRDMSQSSVTLASTLQVKGEALSEEEMWSLLFLATEQILEDLNKGSSNYIVCPWSTLLHATGSLSFQDNVSFIEATPFKAPEILQGQGQNLQIEISKVHVYSLGMTLYWSAEFRVPPNQPLQLSEPLLSILLMMCEDLPQKRASLPLIWEACCVHQKEVAVSLTHLPIKRLVSLVLGSIIEMEQIVVEESKFVQQSRSYMIRRRLHQKQSEFSLLSTQKTLHPERDTQQLSSCGTQLSASAPNGSKSFLSGSDSLIVDEVLPGIQQDNRLSLGAFSVAPQRSSSVVSSQRYLLKKKEKFSRPEFIQLTGEAPVTLLLPGSIVTKKGKSYLSQRELYVVLLNGQCLEVKCDIKSKARDVFNLVRTYANLVEYFYFGLAFQKGKEFFFLDDEAKLSEMAPEGWNDRPKKKTTVVHFTLFLRIKFFVYHFHLTQHSTTRHQFYLQLRKDILEERIYCNDEMLLQLGALALQVEFGNYSPETQGKHYFLVEDYIPASMIERMTAPCVQLEISKMHRCHGPLSGEEVELEFLKLTQKLPEYGVFFYRVFQEKKMPQAEMTLGICAKGIIVYEVKNNSRIASLRFQWQEMAKISTQRRKFTIESSISGKKHTFITDTAKTCKYLLDLCSDQHRFNAQMSFGHFSQVLSEDNQLMQMFKSDSANVPQHECLPLIQRLSCSENMLLGSYLENTSGRLLGKSCDNFDVENGCRTEDEGKQDGPSFGWSQSETCSYITENQSMCLPAQLAQNIVTGSQNPQREDFLTGLEREIICVTLKRDPQHGFGFVIIGSENVDKLDLGIFIASIIPGGPAERAKKIKPGGRIISLNNISLEGVTFNMAAKIIQNSPDMVDLIVSQPKDVCKSAPKEGVKRQRKHDPARSEVSPAVSGRNSLQRSCSSNSREQTINIDELEATLSQSLGPSLGQPQVPAPSAGRLHSEDVDSTYPSPPAKFNARETYWVELVKENGTFGISVTGGINTSVRYGGIYVKSIVPGGPAAKEGQIEIGDRLLEVDGINLCGITHKQAVECLKNSQQVARLVLEKRDQRPAEQCPSADDRKKDECVAVSLATTLPDNPESCALVTDDNIFEVTLKKTSSGLGFSFLQTARESSDHLRSYIVRIKRLFPGQPAEENGEIAVGDIILAVNGKPTQGLSYQEVLHLLRGAPEKVTLRLCRPLQGILPEIDQDLLTPTPSQDKEFTRAECLTSEHRSNSNPGNSEKDSSSLESEEDVGSKTVSFHKSIDEEEWSSDEDEERTWGALLTHPDVFHECSWSHHQETAAPELVSSLEEDVRQNCYSVCDVRTSESPEFERSDYDEHRKYCLPEFPSPTSVDEEYLTISTTSATPLSYGGWLEVPSRTTLQPPFCTFRPHLVSLPIEESGNSEDEWEDLEETVETDDDLSKGNGENGVSCDNSKVLLLPDASSELKRVADSVEDLSVFLRPEDVPEIALVKDSDGQLGLKLTGRAEGDVQGIYVLEIMPHSPASREGSLQPKDQILSICGVWMEGISVDEALQVCEAADHIVHIRAMRVGYPVIPRRQYIAEDLKKQDYALPPSKAYSPPTEGYLIEVDLEKRGTGSLGFALTGGRNGHSFQIKAISPGSIADLDGRLQAGDILLKVNGKSILGQPHRAVIDLIRQTQGTVRLTVRRSTDVVSSHSGHGYNTMFSRRKDAALPGKALAVGATVTRGLKAREALPSPSQDKTASPMGNQVFETKVNSRKVELCLQSFSLRNDYADLLEESTARTESSVWKGTANCNSENWNNEDGQHPGTSRDSTVGVPGLKIISEEELTEVSEIRPILHSFHLMETLRSLTEAIEKQIARNETFMEFLSLDNIKPLDDCILGNAPQNKEKNRYRDIVPYDGTRVPLGEKQDYINASYIRILNSGEEYLYIATQGPLPGTMEDFWQMVWENKSNVIAMMTKEMENGLIKCHRYWPISLNKPLELQNYIIALENYQILEAFTIREIKMVKKTGSVHFVHQIQFINWPDHGIPTSFDGFVKYVRYMKKIHETGPIIAHCSAGIGRTGVILCVDVVLRALEKDFEFNIKNIVTQMREQRYGMIQTKVQYHFCYEIVLYVLRKILTSTLSSTK</sequence>
<feature type="domain" description="Tyrosine specific protein phosphatases" evidence="10">
    <location>
        <begin position="1986"/>
        <end position="2058"/>
    </location>
</feature>
<evidence type="ECO:0000259" key="9">
    <source>
        <dbReference type="PROSITE" id="PS50055"/>
    </source>
</evidence>
<dbReference type="PANTHER" id="PTHR46900">
    <property type="entry name" value="TYROSINE-PROTEIN PHOSPHATASE NON-RECEPTOR TYPE 13"/>
    <property type="match status" value="1"/>
</dbReference>
<dbReference type="FunCoup" id="A0A6P5L3L7">
    <property type="interactions" value="8"/>
</dbReference>
<dbReference type="InterPro" id="IPR036034">
    <property type="entry name" value="PDZ_sf"/>
</dbReference>
<dbReference type="InterPro" id="IPR018979">
    <property type="entry name" value="FERM_N"/>
</dbReference>
<dbReference type="SUPFAM" id="SSF52799">
    <property type="entry name" value="(Phosphotyrosine protein) phosphatases II"/>
    <property type="match status" value="1"/>
</dbReference>
<dbReference type="InterPro" id="IPR003595">
    <property type="entry name" value="Tyr_Pase_cat"/>
</dbReference>
<dbReference type="KEGG" id="pcw:110215472"/>
<dbReference type="SUPFAM" id="SSF50729">
    <property type="entry name" value="PH domain-like"/>
    <property type="match status" value="1"/>
</dbReference>
<dbReference type="InterPro" id="IPR029071">
    <property type="entry name" value="Ubiquitin-like_domsf"/>
</dbReference>
<evidence type="ECO:0000256" key="3">
    <source>
        <dbReference type="ARBA" id="ARBA00009649"/>
    </source>
</evidence>
<dbReference type="PROSITE" id="PS50057">
    <property type="entry name" value="FERM_3"/>
    <property type="match status" value="1"/>
</dbReference>
<evidence type="ECO:0000256" key="4">
    <source>
        <dbReference type="ARBA" id="ARBA00022490"/>
    </source>
</evidence>
<dbReference type="InParanoid" id="A0A6P5L3L7"/>
<feature type="domain" description="PDZ" evidence="12">
    <location>
        <begin position="952"/>
        <end position="1037"/>
    </location>
</feature>
<dbReference type="InterPro" id="IPR011019">
    <property type="entry name" value="KIND_dom"/>
</dbReference>
<dbReference type="PROSITE" id="PS50106">
    <property type="entry name" value="PDZ"/>
    <property type="match status" value="5"/>
</dbReference>
<dbReference type="RefSeq" id="XP_020852673.1">
    <property type="nucleotide sequence ID" value="XM_020997014.1"/>
</dbReference>
<evidence type="ECO:0000313" key="14">
    <source>
        <dbReference type="Proteomes" id="UP000515140"/>
    </source>
</evidence>
<dbReference type="InterPro" id="IPR019748">
    <property type="entry name" value="FERM_central"/>
</dbReference>
<feature type="domain" description="KIND" evidence="13">
    <location>
        <begin position="10"/>
        <end position="190"/>
    </location>
</feature>
<dbReference type="Gene3D" id="2.30.29.30">
    <property type="entry name" value="Pleckstrin-homology domain (PH domain)/Phosphotyrosine-binding domain (PTB)"/>
    <property type="match status" value="1"/>
</dbReference>
<dbReference type="PROSITE" id="PS50055">
    <property type="entry name" value="TYR_PHOSPHATASE_PTP"/>
    <property type="match status" value="1"/>
</dbReference>
<dbReference type="InterPro" id="IPR011993">
    <property type="entry name" value="PH-like_dom_sf"/>
</dbReference>
<dbReference type="CDD" id="cd14473">
    <property type="entry name" value="FERM_B-lobe"/>
    <property type="match status" value="1"/>
</dbReference>
<comment type="similarity">
    <text evidence="3">Belongs to the protein-tyrosine phosphatase family. Non-receptor class subfamily.</text>
</comment>
<dbReference type="SMART" id="SM00750">
    <property type="entry name" value="KIND"/>
    <property type="match status" value="1"/>
</dbReference>
<dbReference type="GeneID" id="110215472"/>
<dbReference type="SUPFAM" id="SSF50156">
    <property type="entry name" value="PDZ domain-like"/>
    <property type="match status" value="5"/>
</dbReference>
<dbReference type="GO" id="GO:0004725">
    <property type="term" value="F:protein tyrosine phosphatase activity"/>
    <property type="evidence" value="ECO:0007669"/>
    <property type="project" value="InterPro"/>
</dbReference>
<dbReference type="SUPFAM" id="SSF47031">
    <property type="entry name" value="Second domain of FERM"/>
    <property type="match status" value="1"/>
</dbReference>
<evidence type="ECO:0000256" key="7">
    <source>
        <dbReference type="ARBA" id="ARBA00023242"/>
    </source>
</evidence>
<evidence type="ECO:0000256" key="5">
    <source>
        <dbReference type="ARBA" id="ARBA00022737"/>
    </source>
</evidence>
<dbReference type="Pfam" id="PF00102">
    <property type="entry name" value="Y_phosphatase"/>
    <property type="match status" value="1"/>
</dbReference>
<proteinExistence type="inferred from homology"/>
<feature type="domain" description="PDZ" evidence="12">
    <location>
        <begin position="1559"/>
        <end position="1641"/>
    </location>
</feature>
<dbReference type="PRINTS" id="PR00935">
    <property type="entry name" value="BAND41"/>
</dbReference>
<dbReference type="Pfam" id="PF09379">
    <property type="entry name" value="FERM_N"/>
    <property type="match status" value="1"/>
</dbReference>
<dbReference type="SMART" id="SM00404">
    <property type="entry name" value="PTPc_motif"/>
    <property type="match status" value="1"/>
</dbReference>
<dbReference type="CDD" id="cd17196">
    <property type="entry name" value="FERM_F1_FRMPD2"/>
    <property type="match status" value="1"/>
</dbReference>
<dbReference type="Gene3D" id="3.10.20.90">
    <property type="entry name" value="Phosphatidylinositol 3-kinase Catalytic Subunit, Chain A, domain 1"/>
    <property type="match status" value="1"/>
</dbReference>
<dbReference type="InterPro" id="IPR019749">
    <property type="entry name" value="Band_41_domain"/>
</dbReference>
<evidence type="ECO:0000259" key="11">
    <source>
        <dbReference type="PROSITE" id="PS50057"/>
    </source>
</evidence>
<feature type="domain" description="PDZ" evidence="12">
    <location>
        <begin position="1438"/>
        <end position="1522"/>
    </location>
</feature>
<dbReference type="FunFam" id="2.30.42.10:FF:000084">
    <property type="entry name" value="Tyrosine-protein phosphatase non-receptor type 13"/>
    <property type="match status" value="1"/>
</dbReference>
<dbReference type="Proteomes" id="UP000515140">
    <property type="component" value="Unplaced"/>
</dbReference>
<dbReference type="PRINTS" id="PR00700">
    <property type="entry name" value="PRTYPHPHTASE"/>
</dbReference>
<dbReference type="InterPro" id="IPR014352">
    <property type="entry name" value="FERM/acyl-CoA-bd_prot_sf"/>
</dbReference>
<dbReference type="CDD" id="cd23071">
    <property type="entry name" value="PDZ1_FRMPD2-like"/>
    <property type="match status" value="1"/>
</dbReference>
<keyword evidence="6" id="KW-0206">Cytoskeleton</keyword>
<dbReference type="InterPro" id="IPR000242">
    <property type="entry name" value="PTP_cat"/>
</dbReference>